<dbReference type="EMBL" id="CASHTH010002004">
    <property type="protein sequence ID" value="CAI8023344.1"/>
    <property type="molecule type" value="Genomic_DNA"/>
</dbReference>
<name>A0AA35S5L0_GEOBA</name>
<dbReference type="GO" id="GO:0015833">
    <property type="term" value="P:peptide transport"/>
    <property type="evidence" value="ECO:0007669"/>
    <property type="project" value="TreeGrafter"/>
</dbReference>
<dbReference type="InterPro" id="IPR000914">
    <property type="entry name" value="SBP_5_dom"/>
</dbReference>
<proteinExistence type="inferred from homology"/>
<keyword evidence="2" id="KW-0813">Transport</keyword>
<dbReference type="Gene3D" id="3.40.190.10">
    <property type="entry name" value="Periplasmic binding protein-like II"/>
    <property type="match status" value="1"/>
</dbReference>
<gene>
    <name evidence="5" type="ORF">GBAR_LOCUS13649</name>
</gene>
<comment type="caution">
    <text evidence="5">The sequence shown here is derived from an EMBL/GenBank/DDBJ whole genome shotgun (WGS) entry which is preliminary data.</text>
</comment>
<comment type="similarity">
    <text evidence="1">Belongs to the bacterial solute-binding protein 5 family.</text>
</comment>
<accession>A0AA35S5L0</accession>
<keyword evidence="3" id="KW-0732">Signal</keyword>
<feature type="domain" description="Solute-binding protein family 5" evidence="4">
    <location>
        <begin position="39"/>
        <end position="90"/>
    </location>
</feature>
<sequence length="110" mass="12281">MNAVWANELFTPRDGVGETATYGRQMHAFWINGNENVEMLPGVITDWQVSEDGLSWDVTLREGITFHNGDPLTIDDALFTMEFVFGPEAIETSLSPERTSRGSGHGKYRS</sequence>
<dbReference type="AlphaFoldDB" id="A0AA35S5L0"/>
<dbReference type="Proteomes" id="UP001174909">
    <property type="component" value="Unassembled WGS sequence"/>
</dbReference>
<dbReference type="PANTHER" id="PTHR30290:SF9">
    <property type="entry name" value="OLIGOPEPTIDE-BINDING PROTEIN APPA"/>
    <property type="match status" value="1"/>
</dbReference>
<evidence type="ECO:0000256" key="1">
    <source>
        <dbReference type="ARBA" id="ARBA00005695"/>
    </source>
</evidence>
<dbReference type="PANTHER" id="PTHR30290">
    <property type="entry name" value="PERIPLASMIC BINDING COMPONENT OF ABC TRANSPORTER"/>
    <property type="match status" value="1"/>
</dbReference>
<dbReference type="Pfam" id="PF00496">
    <property type="entry name" value="SBP_bac_5"/>
    <property type="match status" value="1"/>
</dbReference>
<evidence type="ECO:0000313" key="5">
    <source>
        <dbReference type="EMBL" id="CAI8023344.1"/>
    </source>
</evidence>
<evidence type="ECO:0000313" key="6">
    <source>
        <dbReference type="Proteomes" id="UP001174909"/>
    </source>
</evidence>
<organism evidence="5 6">
    <name type="scientific">Geodia barretti</name>
    <name type="common">Barrett's horny sponge</name>
    <dbReference type="NCBI Taxonomy" id="519541"/>
    <lineage>
        <taxon>Eukaryota</taxon>
        <taxon>Metazoa</taxon>
        <taxon>Porifera</taxon>
        <taxon>Demospongiae</taxon>
        <taxon>Heteroscleromorpha</taxon>
        <taxon>Tetractinellida</taxon>
        <taxon>Astrophorina</taxon>
        <taxon>Geodiidae</taxon>
        <taxon>Geodia</taxon>
    </lineage>
</organism>
<dbReference type="InterPro" id="IPR039424">
    <property type="entry name" value="SBP_5"/>
</dbReference>
<keyword evidence="6" id="KW-1185">Reference proteome</keyword>
<feature type="non-terminal residue" evidence="5">
    <location>
        <position position="110"/>
    </location>
</feature>
<reference evidence="5" key="1">
    <citation type="submission" date="2023-03" db="EMBL/GenBank/DDBJ databases">
        <authorList>
            <person name="Steffen K."/>
            <person name="Cardenas P."/>
        </authorList>
    </citation>
    <scope>NUCLEOTIDE SEQUENCE</scope>
</reference>
<protein>
    <recommendedName>
        <fullName evidence="4">Solute-binding protein family 5 domain-containing protein</fullName>
    </recommendedName>
</protein>
<evidence type="ECO:0000259" key="4">
    <source>
        <dbReference type="Pfam" id="PF00496"/>
    </source>
</evidence>
<evidence type="ECO:0000256" key="2">
    <source>
        <dbReference type="ARBA" id="ARBA00022448"/>
    </source>
</evidence>
<dbReference type="SUPFAM" id="SSF53850">
    <property type="entry name" value="Periplasmic binding protein-like II"/>
    <property type="match status" value="1"/>
</dbReference>
<dbReference type="GO" id="GO:1904680">
    <property type="term" value="F:peptide transmembrane transporter activity"/>
    <property type="evidence" value="ECO:0007669"/>
    <property type="project" value="TreeGrafter"/>
</dbReference>
<evidence type="ECO:0000256" key="3">
    <source>
        <dbReference type="ARBA" id="ARBA00022729"/>
    </source>
</evidence>